<evidence type="ECO:0000313" key="2">
    <source>
        <dbReference type="Proteomes" id="UP001204562"/>
    </source>
</evidence>
<reference evidence="1" key="1">
    <citation type="submission" date="2022-06" db="EMBL/GenBank/DDBJ databases">
        <title>Isolation of gut microbiota from human fecal samples.</title>
        <authorList>
            <person name="Pamer E.G."/>
            <person name="Barat B."/>
            <person name="Waligurski E."/>
            <person name="Medina S."/>
            <person name="Paddock L."/>
            <person name="Mostad J."/>
        </authorList>
    </citation>
    <scope>NUCLEOTIDE SEQUENCE</scope>
    <source>
        <strain evidence="1">DFI.9.91</strain>
    </source>
</reference>
<gene>
    <name evidence="1" type="ORF">NE579_13295</name>
</gene>
<dbReference type="Proteomes" id="UP001204562">
    <property type="component" value="Unassembled WGS sequence"/>
</dbReference>
<proteinExistence type="predicted"/>
<name>A0AAW5JTZ5_9FIRM</name>
<dbReference type="AlphaFoldDB" id="A0AAW5JTZ5"/>
<sequence length="79" mass="8850">MGFFHKKNFKSAQIGHLGAKNAQKVPFSENASEFFCPLLVFKTGLLPTFSGLFSGKLSVHAQKFFQKWAFAQIRQTKPG</sequence>
<protein>
    <submittedName>
        <fullName evidence="1">Uncharacterized protein</fullName>
    </submittedName>
</protein>
<organism evidence="1 2">
    <name type="scientific">Intestinimonas massiliensis</name>
    <name type="common">ex Afouda et al. 2020</name>
    <dbReference type="NCBI Taxonomy" id="1673721"/>
    <lineage>
        <taxon>Bacteria</taxon>
        <taxon>Bacillati</taxon>
        <taxon>Bacillota</taxon>
        <taxon>Clostridia</taxon>
        <taxon>Eubacteriales</taxon>
        <taxon>Intestinimonas</taxon>
    </lineage>
</organism>
<dbReference type="EMBL" id="JANFYS010000031">
    <property type="protein sequence ID" value="MCQ4771419.1"/>
    <property type="molecule type" value="Genomic_DNA"/>
</dbReference>
<evidence type="ECO:0000313" key="1">
    <source>
        <dbReference type="EMBL" id="MCQ4771419.1"/>
    </source>
</evidence>
<dbReference type="RefSeq" id="WP_256304599.1">
    <property type="nucleotide sequence ID" value="NZ_JANFYS010000031.1"/>
</dbReference>
<comment type="caution">
    <text evidence="1">The sequence shown here is derived from an EMBL/GenBank/DDBJ whole genome shotgun (WGS) entry which is preliminary data.</text>
</comment>
<accession>A0AAW5JTZ5</accession>